<dbReference type="EMBL" id="CAJOAZ010012561">
    <property type="protein sequence ID" value="CAF4254199.1"/>
    <property type="molecule type" value="Genomic_DNA"/>
</dbReference>
<feature type="compositionally biased region" description="Polar residues" evidence="1">
    <location>
        <begin position="69"/>
        <end position="78"/>
    </location>
</feature>
<accession>A0A820EUB3</accession>
<feature type="compositionally biased region" description="Low complexity" evidence="1">
    <location>
        <begin position="131"/>
        <end position="171"/>
    </location>
</feature>
<organism evidence="2 3">
    <name type="scientific">Adineta steineri</name>
    <dbReference type="NCBI Taxonomy" id="433720"/>
    <lineage>
        <taxon>Eukaryota</taxon>
        <taxon>Metazoa</taxon>
        <taxon>Spiralia</taxon>
        <taxon>Gnathifera</taxon>
        <taxon>Rotifera</taxon>
        <taxon>Eurotatoria</taxon>
        <taxon>Bdelloidea</taxon>
        <taxon>Adinetida</taxon>
        <taxon>Adinetidae</taxon>
        <taxon>Adineta</taxon>
    </lineage>
</organism>
<feature type="compositionally biased region" description="Basic and acidic residues" evidence="1">
    <location>
        <begin position="97"/>
        <end position="114"/>
    </location>
</feature>
<dbReference type="AlphaFoldDB" id="A0A820EUB3"/>
<proteinExistence type="predicted"/>
<protein>
    <submittedName>
        <fullName evidence="2">Uncharacterized protein</fullName>
    </submittedName>
</protein>
<feature type="compositionally biased region" description="Basic residues" evidence="1">
    <location>
        <begin position="117"/>
        <end position="130"/>
    </location>
</feature>
<evidence type="ECO:0000313" key="3">
    <source>
        <dbReference type="Proteomes" id="UP000663844"/>
    </source>
</evidence>
<sequence length="198" mass="22548">MFSVAELIVSGYASLVSSGVPPMGPINMMSYFQPTPLYGAGIPRFNPLRGSFDGGIRTEYKSFNIRQSPRTVTNIDQTYESKEDSYETPSYSQDNYNKPDSEENYNRPDSEENYNRPNRRPRPYQRRRPYSRPSTSRKSTRKSTSTSTSASIITNKSTTKSTSTSTIASTHSSRRSRSTSNINNRYLVEPDYNEKKQI</sequence>
<evidence type="ECO:0000256" key="1">
    <source>
        <dbReference type="SAM" id="MobiDB-lite"/>
    </source>
</evidence>
<gene>
    <name evidence="2" type="ORF">OXD698_LOCUS43605</name>
</gene>
<reference evidence="2" key="1">
    <citation type="submission" date="2021-02" db="EMBL/GenBank/DDBJ databases">
        <authorList>
            <person name="Nowell W R."/>
        </authorList>
    </citation>
    <scope>NUCLEOTIDE SEQUENCE</scope>
</reference>
<name>A0A820EUB3_9BILA</name>
<feature type="compositionally biased region" description="Polar residues" evidence="1">
    <location>
        <begin position="87"/>
        <end position="96"/>
    </location>
</feature>
<evidence type="ECO:0000313" key="2">
    <source>
        <dbReference type="EMBL" id="CAF4254199.1"/>
    </source>
</evidence>
<dbReference type="Proteomes" id="UP000663844">
    <property type="component" value="Unassembled WGS sequence"/>
</dbReference>
<feature type="region of interest" description="Disordered" evidence="1">
    <location>
        <begin position="69"/>
        <end position="198"/>
    </location>
</feature>
<comment type="caution">
    <text evidence="2">The sequence shown here is derived from an EMBL/GenBank/DDBJ whole genome shotgun (WGS) entry which is preliminary data.</text>
</comment>